<dbReference type="AlphaFoldDB" id="A0A5D4KD19"/>
<gene>
    <name evidence="2" type="ORF">FZC79_13035</name>
</gene>
<evidence type="ECO:0008006" key="4">
    <source>
        <dbReference type="Google" id="ProtNLM"/>
    </source>
</evidence>
<accession>A0A5D4KD19</accession>
<name>A0A5D4KD19_9BACI</name>
<feature type="signal peptide" evidence="1">
    <location>
        <begin position="1"/>
        <end position="21"/>
    </location>
</feature>
<organism evidence="2 3">
    <name type="scientific">Rossellomorea vietnamensis</name>
    <dbReference type="NCBI Taxonomy" id="218284"/>
    <lineage>
        <taxon>Bacteria</taxon>
        <taxon>Bacillati</taxon>
        <taxon>Bacillota</taxon>
        <taxon>Bacilli</taxon>
        <taxon>Bacillales</taxon>
        <taxon>Bacillaceae</taxon>
        <taxon>Rossellomorea</taxon>
    </lineage>
</organism>
<dbReference type="RefSeq" id="WP_215727436.1">
    <property type="nucleotide sequence ID" value="NZ_VTEH01000010.1"/>
</dbReference>
<sequence length="257" mass="29339">MQRLSRLAAILILCSPIFSSSHPEASMQPKVEEHEVLAIQVSRSNGGSRTFKFNDGYEEVIINKIVNWINTSSSAERPTELELNQTPLSKIKIRMKNGEIATIEPAYHCIYEKQAKNCILADGEVILTKSKIKVRLNSVELFDWLLVGWKFESVGAPKEELLEETLYTRYFNYLNNTYSDFIMCPAIDKIERINGDTRRHIIHASALNYGAHHGDVPYDRIRITLTDTPEEGVEINRVITEKAVSRKESLLQCRRGN</sequence>
<protein>
    <recommendedName>
        <fullName evidence="4">DUF3857 domain-containing protein</fullName>
    </recommendedName>
</protein>
<keyword evidence="1" id="KW-0732">Signal</keyword>
<evidence type="ECO:0000256" key="1">
    <source>
        <dbReference type="SAM" id="SignalP"/>
    </source>
</evidence>
<proteinExistence type="predicted"/>
<reference evidence="2 3" key="1">
    <citation type="submission" date="2019-08" db="EMBL/GenBank/DDBJ databases">
        <title>Bacillus genomes from the desert of Cuatro Cienegas, Coahuila.</title>
        <authorList>
            <person name="Olmedo-Alvarez G."/>
        </authorList>
    </citation>
    <scope>NUCLEOTIDE SEQUENCE [LARGE SCALE GENOMIC DNA]</scope>
    <source>
        <strain evidence="2 3">CH40_1T</strain>
    </source>
</reference>
<dbReference type="Proteomes" id="UP000323317">
    <property type="component" value="Unassembled WGS sequence"/>
</dbReference>
<feature type="chain" id="PRO_5039583657" description="DUF3857 domain-containing protein" evidence="1">
    <location>
        <begin position="22"/>
        <end position="257"/>
    </location>
</feature>
<comment type="caution">
    <text evidence="2">The sequence shown here is derived from an EMBL/GenBank/DDBJ whole genome shotgun (WGS) entry which is preliminary data.</text>
</comment>
<dbReference type="EMBL" id="VTEH01000010">
    <property type="protein sequence ID" value="TYR74776.1"/>
    <property type="molecule type" value="Genomic_DNA"/>
</dbReference>
<evidence type="ECO:0000313" key="2">
    <source>
        <dbReference type="EMBL" id="TYR74776.1"/>
    </source>
</evidence>
<evidence type="ECO:0000313" key="3">
    <source>
        <dbReference type="Proteomes" id="UP000323317"/>
    </source>
</evidence>